<dbReference type="AlphaFoldDB" id="A0A1Y1I0Z4"/>
<keyword evidence="5" id="KW-0472">Membrane</keyword>
<feature type="transmembrane region" description="Helical" evidence="5">
    <location>
        <begin position="232"/>
        <end position="254"/>
    </location>
</feature>
<evidence type="ECO:0000313" key="7">
    <source>
        <dbReference type="EMBL" id="GAQ83642.1"/>
    </source>
</evidence>
<dbReference type="EMBL" id="DF237105">
    <property type="protein sequence ID" value="GAQ83642.1"/>
    <property type="molecule type" value="Genomic_DNA"/>
</dbReference>
<evidence type="ECO:0000256" key="2">
    <source>
        <dbReference type="ARBA" id="ARBA00022771"/>
    </source>
</evidence>
<dbReference type="PROSITE" id="PS51292">
    <property type="entry name" value="ZF_RING_CH"/>
    <property type="match status" value="1"/>
</dbReference>
<reference evidence="7 8" key="1">
    <citation type="journal article" date="2014" name="Nat. Commun.">
        <title>Klebsormidium flaccidum genome reveals primary factors for plant terrestrial adaptation.</title>
        <authorList>
            <person name="Hori K."/>
            <person name="Maruyama F."/>
            <person name="Fujisawa T."/>
            <person name="Togashi T."/>
            <person name="Yamamoto N."/>
            <person name="Seo M."/>
            <person name="Sato S."/>
            <person name="Yamada T."/>
            <person name="Mori H."/>
            <person name="Tajima N."/>
            <person name="Moriyama T."/>
            <person name="Ikeuchi M."/>
            <person name="Watanabe M."/>
            <person name="Wada H."/>
            <person name="Kobayashi K."/>
            <person name="Saito M."/>
            <person name="Masuda T."/>
            <person name="Sasaki-Sekimoto Y."/>
            <person name="Mashiguchi K."/>
            <person name="Awai K."/>
            <person name="Shimojima M."/>
            <person name="Masuda S."/>
            <person name="Iwai M."/>
            <person name="Nobusawa T."/>
            <person name="Narise T."/>
            <person name="Kondo S."/>
            <person name="Saito H."/>
            <person name="Sato R."/>
            <person name="Murakawa M."/>
            <person name="Ihara Y."/>
            <person name="Oshima-Yamada Y."/>
            <person name="Ohtaka K."/>
            <person name="Satoh M."/>
            <person name="Sonobe K."/>
            <person name="Ishii M."/>
            <person name="Ohtani R."/>
            <person name="Kanamori-Sato M."/>
            <person name="Honoki R."/>
            <person name="Miyazaki D."/>
            <person name="Mochizuki H."/>
            <person name="Umetsu J."/>
            <person name="Higashi K."/>
            <person name="Shibata D."/>
            <person name="Kamiya Y."/>
            <person name="Sato N."/>
            <person name="Nakamura Y."/>
            <person name="Tabata S."/>
            <person name="Ida S."/>
            <person name="Kurokawa K."/>
            <person name="Ohta H."/>
        </authorList>
    </citation>
    <scope>NUCLEOTIDE SEQUENCE [LARGE SCALE GENOMIC DNA]</scope>
    <source>
        <strain evidence="7 8">NIES-2285</strain>
    </source>
</reference>
<dbReference type="InterPro" id="IPR013083">
    <property type="entry name" value="Znf_RING/FYVE/PHD"/>
</dbReference>
<dbReference type="Proteomes" id="UP000054558">
    <property type="component" value="Unassembled WGS sequence"/>
</dbReference>
<evidence type="ECO:0000259" key="6">
    <source>
        <dbReference type="PROSITE" id="PS51292"/>
    </source>
</evidence>
<keyword evidence="5" id="KW-1133">Transmembrane helix</keyword>
<organism evidence="7 8">
    <name type="scientific">Klebsormidium nitens</name>
    <name type="common">Green alga</name>
    <name type="synonym">Ulothrix nitens</name>
    <dbReference type="NCBI Taxonomy" id="105231"/>
    <lineage>
        <taxon>Eukaryota</taxon>
        <taxon>Viridiplantae</taxon>
        <taxon>Streptophyta</taxon>
        <taxon>Klebsormidiophyceae</taxon>
        <taxon>Klebsormidiales</taxon>
        <taxon>Klebsormidiaceae</taxon>
        <taxon>Klebsormidium</taxon>
    </lineage>
</organism>
<protein>
    <submittedName>
        <fullName evidence="7">Zinc finger RING-CH-type domain containing protein</fullName>
    </submittedName>
</protein>
<keyword evidence="8" id="KW-1185">Reference proteome</keyword>
<feature type="domain" description="RING-CH-type" evidence="6">
    <location>
        <begin position="134"/>
        <end position="195"/>
    </location>
</feature>
<dbReference type="SMART" id="SM00744">
    <property type="entry name" value="RINGv"/>
    <property type="match status" value="1"/>
</dbReference>
<evidence type="ECO:0000313" key="8">
    <source>
        <dbReference type="Proteomes" id="UP000054558"/>
    </source>
</evidence>
<evidence type="ECO:0000256" key="4">
    <source>
        <dbReference type="SAM" id="MobiDB-lite"/>
    </source>
</evidence>
<keyword evidence="3" id="KW-0862">Zinc</keyword>
<evidence type="ECO:0000256" key="3">
    <source>
        <dbReference type="ARBA" id="ARBA00022833"/>
    </source>
</evidence>
<dbReference type="PANTHER" id="PTHR46214:SF8">
    <property type="entry name" value="RING_FYVE_PHD ZINC FINGER SUPERFAMILY PROTEIN"/>
    <property type="match status" value="1"/>
</dbReference>
<keyword evidence="1" id="KW-0479">Metal-binding</keyword>
<dbReference type="Gene3D" id="3.30.40.10">
    <property type="entry name" value="Zinc/RING finger domain, C3HC4 (zinc finger)"/>
    <property type="match status" value="1"/>
</dbReference>
<evidence type="ECO:0000256" key="5">
    <source>
        <dbReference type="SAM" id="Phobius"/>
    </source>
</evidence>
<dbReference type="SUPFAM" id="SSF57850">
    <property type="entry name" value="RING/U-box"/>
    <property type="match status" value="1"/>
</dbReference>
<keyword evidence="5" id="KW-0812">Transmembrane</keyword>
<proteinExistence type="predicted"/>
<sequence>MQGDCRNSTGESRSPVKDPAYISRLIHAASWDVGTQLLLQPEAATAFAEVDVGQPGEAVRPAGSRKQESSHLSLLSAVPLSCAQPKAPQQSLQLEVSCSHAVAGPQMEEPPLWPMETLRRALSWGKDRMNSGWSTYSNAEFCRICYTIGAEEPLIEIGCDCRDGLNLAHRTCITHWFTSRGNNKCEICTCEAANIPAPLPLLPQDPSRPAPSEPERAPPTPIRREAVRVARIYSISVSAAVLGVLSAAVIIVIVSRS</sequence>
<gene>
    <name evidence="7" type="ORF">KFL_001560110</name>
</gene>
<evidence type="ECO:0000256" key="1">
    <source>
        <dbReference type="ARBA" id="ARBA00022723"/>
    </source>
</evidence>
<dbReference type="GO" id="GO:0008270">
    <property type="term" value="F:zinc ion binding"/>
    <property type="evidence" value="ECO:0007669"/>
    <property type="project" value="UniProtKB-KW"/>
</dbReference>
<name>A0A1Y1I0Z4_KLENI</name>
<dbReference type="Pfam" id="PF12906">
    <property type="entry name" value="RINGv"/>
    <property type="match status" value="1"/>
</dbReference>
<accession>A0A1Y1I0Z4</accession>
<dbReference type="PANTHER" id="PTHR46214">
    <property type="entry name" value="ZINC FINGER, RING-CH-TYPE"/>
    <property type="match status" value="1"/>
</dbReference>
<feature type="region of interest" description="Disordered" evidence="4">
    <location>
        <begin position="201"/>
        <end position="221"/>
    </location>
</feature>
<keyword evidence="2" id="KW-0863">Zinc-finger</keyword>
<dbReference type="STRING" id="105231.A0A1Y1I0Z4"/>
<dbReference type="OrthoDB" id="273089at2759"/>
<dbReference type="InterPro" id="IPR011016">
    <property type="entry name" value="Znf_RING-CH"/>
</dbReference>